<feature type="non-terminal residue" evidence="1">
    <location>
        <position position="1"/>
    </location>
</feature>
<dbReference type="Gene3D" id="1.10.246.140">
    <property type="match status" value="1"/>
</dbReference>
<dbReference type="InterPro" id="IPR018783">
    <property type="entry name" value="TF_ENY2"/>
</dbReference>
<dbReference type="PANTHER" id="PTHR12514">
    <property type="entry name" value="ENHANCER OF YELLOW 2 TRANSCRIPTION FACTOR"/>
    <property type="match status" value="1"/>
</dbReference>
<gene>
    <name evidence="1" type="ORF">TMI583_LOCUS43822</name>
</gene>
<dbReference type="GO" id="GO:0006406">
    <property type="term" value="P:mRNA export from nucleus"/>
    <property type="evidence" value="ECO:0007669"/>
    <property type="project" value="InterPro"/>
</dbReference>
<proteinExistence type="predicted"/>
<dbReference type="GO" id="GO:0000124">
    <property type="term" value="C:SAGA complex"/>
    <property type="evidence" value="ECO:0007669"/>
    <property type="project" value="InterPro"/>
</dbReference>
<dbReference type="GO" id="GO:0005643">
    <property type="term" value="C:nuclear pore"/>
    <property type="evidence" value="ECO:0007669"/>
    <property type="project" value="InterPro"/>
</dbReference>
<dbReference type="EMBL" id="CAJOBA010074053">
    <property type="protein sequence ID" value="CAF4407889.1"/>
    <property type="molecule type" value="Genomic_DNA"/>
</dbReference>
<evidence type="ECO:0000313" key="2">
    <source>
        <dbReference type="Proteomes" id="UP000682733"/>
    </source>
</evidence>
<comment type="caution">
    <text evidence="1">The sequence shown here is derived from an EMBL/GenBank/DDBJ whole genome shotgun (WGS) entry which is preliminary data.</text>
</comment>
<dbReference type="Pfam" id="PF10163">
    <property type="entry name" value="EnY2"/>
    <property type="match status" value="1"/>
</dbReference>
<sequence length="84" mass="9990">VVFDIEQLDFSIEDIFLTKNGMTERNAQIRATLNTKLIESGEREQMKQILRQRLIEYGWRDQMKSYCKGICQYIADIIPNEKIF</sequence>
<organism evidence="1 2">
    <name type="scientific">Didymodactylos carnosus</name>
    <dbReference type="NCBI Taxonomy" id="1234261"/>
    <lineage>
        <taxon>Eukaryota</taxon>
        <taxon>Metazoa</taxon>
        <taxon>Spiralia</taxon>
        <taxon>Gnathifera</taxon>
        <taxon>Rotifera</taxon>
        <taxon>Eurotatoria</taxon>
        <taxon>Bdelloidea</taxon>
        <taxon>Philodinida</taxon>
        <taxon>Philodinidae</taxon>
        <taxon>Didymodactylos</taxon>
    </lineage>
</organism>
<dbReference type="AlphaFoldDB" id="A0A8S2VN75"/>
<reference evidence="1" key="1">
    <citation type="submission" date="2021-02" db="EMBL/GenBank/DDBJ databases">
        <authorList>
            <person name="Nowell W R."/>
        </authorList>
    </citation>
    <scope>NUCLEOTIDE SEQUENCE</scope>
</reference>
<evidence type="ECO:0000313" key="1">
    <source>
        <dbReference type="EMBL" id="CAF4407889.1"/>
    </source>
</evidence>
<protein>
    <submittedName>
        <fullName evidence="1">Uncharacterized protein</fullName>
    </submittedName>
</protein>
<accession>A0A8S2VN75</accession>
<dbReference type="GO" id="GO:0003713">
    <property type="term" value="F:transcription coactivator activity"/>
    <property type="evidence" value="ECO:0007669"/>
    <property type="project" value="InterPro"/>
</dbReference>
<dbReference type="InterPro" id="IPR038212">
    <property type="entry name" value="TF_EnY2_sf"/>
</dbReference>
<dbReference type="Proteomes" id="UP000682733">
    <property type="component" value="Unassembled WGS sequence"/>
</dbReference>
<name>A0A8S2VN75_9BILA</name>